<dbReference type="OrthoDB" id="8526323at2"/>
<feature type="region of interest" description="Disordered" evidence="1">
    <location>
        <begin position="87"/>
        <end position="108"/>
    </location>
</feature>
<evidence type="ECO:0000313" key="2">
    <source>
        <dbReference type="EMBL" id="RST30140.1"/>
    </source>
</evidence>
<dbReference type="Gene3D" id="1.10.260.40">
    <property type="entry name" value="lambda repressor-like DNA-binding domains"/>
    <property type="match status" value="1"/>
</dbReference>
<dbReference type="EMBL" id="RWJF01000001">
    <property type="protein sequence ID" value="RST30140.1"/>
    <property type="molecule type" value="Genomic_DNA"/>
</dbReference>
<organism evidence="2 3">
    <name type="scientific">Sphingomonas ginkgonis</name>
    <dbReference type="NCBI Taxonomy" id="2315330"/>
    <lineage>
        <taxon>Bacteria</taxon>
        <taxon>Pseudomonadati</taxon>
        <taxon>Pseudomonadota</taxon>
        <taxon>Alphaproteobacteria</taxon>
        <taxon>Sphingomonadales</taxon>
        <taxon>Sphingomonadaceae</taxon>
        <taxon>Sphingomonas</taxon>
    </lineage>
</organism>
<dbReference type="SUPFAM" id="SSF47413">
    <property type="entry name" value="lambda repressor-like DNA-binding domains"/>
    <property type="match status" value="1"/>
</dbReference>
<evidence type="ECO:0008006" key="4">
    <source>
        <dbReference type="Google" id="ProtNLM"/>
    </source>
</evidence>
<keyword evidence="3" id="KW-1185">Reference proteome</keyword>
<reference evidence="2 3" key="1">
    <citation type="submission" date="2018-12" db="EMBL/GenBank/DDBJ databases">
        <title>Sphingomonas sp. HMF7854 Genome sequencing and assembly.</title>
        <authorList>
            <person name="Cha I."/>
            <person name="Kang H."/>
            <person name="Kim H."/>
            <person name="Kang J."/>
            <person name="Joh K."/>
        </authorList>
    </citation>
    <scope>NUCLEOTIDE SEQUENCE [LARGE SCALE GENOMIC DNA]</scope>
    <source>
        <strain evidence="2 3">HMF7854</strain>
    </source>
</reference>
<dbReference type="GO" id="GO:0003677">
    <property type="term" value="F:DNA binding"/>
    <property type="evidence" value="ECO:0007669"/>
    <property type="project" value="InterPro"/>
</dbReference>
<accession>A0A429V850</accession>
<dbReference type="InterPro" id="IPR031856">
    <property type="entry name" value="YdaS_toxin-like"/>
</dbReference>
<dbReference type="RefSeq" id="WP_126717975.1">
    <property type="nucleotide sequence ID" value="NZ_RWJF01000001.1"/>
</dbReference>
<dbReference type="AlphaFoldDB" id="A0A429V850"/>
<proteinExistence type="predicted"/>
<dbReference type="Pfam" id="PF15943">
    <property type="entry name" value="YdaS_toxin"/>
    <property type="match status" value="1"/>
</dbReference>
<dbReference type="InterPro" id="IPR010982">
    <property type="entry name" value="Lambda_DNA-bd_dom_sf"/>
</dbReference>
<sequence>MEAEHLTSFEAFDLAVTRAGGQSALARICGCTPGNINQLLQAKRDLPAEYVLKVEAATGVLRHDLRPDIYPRGLQDGVPFVPADLVSDSGDLVADDRRPVLQPKGDVA</sequence>
<name>A0A429V850_9SPHN</name>
<evidence type="ECO:0000313" key="3">
    <source>
        <dbReference type="Proteomes" id="UP000274661"/>
    </source>
</evidence>
<protein>
    <recommendedName>
        <fullName evidence="4">Helix-turn-helix domain-containing protein</fullName>
    </recommendedName>
</protein>
<evidence type="ECO:0000256" key="1">
    <source>
        <dbReference type="SAM" id="MobiDB-lite"/>
    </source>
</evidence>
<gene>
    <name evidence="2" type="ORF">HMF7854_04350</name>
</gene>
<comment type="caution">
    <text evidence="2">The sequence shown here is derived from an EMBL/GenBank/DDBJ whole genome shotgun (WGS) entry which is preliminary data.</text>
</comment>
<dbReference type="Proteomes" id="UP000274661">
    <property type="component" value="Unassembled WGS sequence"/>
</dbReference>